<organism evidence="1">
    <name type="scientific">Anopheles coluzzii</name>
    <name type="common">African malaria mosquito</name>
    <dbReference type="NCBI Taxonomy" id="1518534"/>
    <lineage>
        <taxon>Eukaryota</taxon>
        <taxon>Metazoa</taxon>
        <taxon>Ecdysozoa</taxon>
        <taxon>Arthropoda</taxon>
        <taxon>Hexapoda</taxon>
        <taxon>Insecta</taxon>
        <taxon>Pterygota</taxon>
        <taxon>Neoptera</taxon>
        <taxon>Endopterygota</taxon>
        <taxon>Diptera</taxon>
        <taxon>Nematocera</taxon>
        <taxon>Culicoidea</taxon>
        <taxon>Culicidae</taxon>
        <taxon>Anophelinae</taxon>
        <taxon>Anopheles</taxon>
    </lineage>
</organism>
<dbReference type="Proteomes" id="UP000075882">
    <property type="component" value="Unassembled WGS sequence"/>
</dbReference>
<evidence type="ECO:0000313" key="1">
    <source>
        <dbReference type="EnsemblMetazoa" id="ACOM023111-PA.1"/>
    </source>
</evidence>
<dbReference type="AlphaFoldDB" id="A0A8W7P0F0"/>
<accession>A0A8W7P0F0</accession>
<name>A0A8W7P0F0_ANOCL</name>
<reference evidence="1" key="1">
    <citation type="submission" date="2022-08" db="UniProtKB">
        <authorList>
            <consortium name="EnsemblMetazoa"/>
        </authorList>
    </citation>
    <scope>IDENTIFICATION</scope>
</reference>
<protein>
    <submittedName>
        <fullName evidence="1">Uncharacterized protein</fullName>
    </submittedName>
</protein>
<dbReference type="EnsemblMetazoa" id="ACOM023111-RA">
    <property type="protein sequence ID" value="ACOM023111-PA.1"/>
    <property type="gene ID" value="ACOM023111"/>
</dbReference>
<proteinExistence type="predicted"/>
<sequence>MSKLQWENFLNVRAYLHRDVIHNALVAGRTLEEVVHLALEGRSSGMTPLGFNDVCSPDATIAAVAVDLRLKFFCLSAACPPPPAISRIVTVGEPVSSLPPTAPYISCSLKGMPSSSNRSLPSP</sequence>